<dbReference type="PANTHER" id="PTHR10889:SF3">
    <property type="entry name" value="DEOXYRIBOSE-PHOSPHATE ALDOLASE"/>
    <property type="match status" value="1"/>
</dbReference>
<evidence type="ECO:0000313" key="9">
    <source>
        <dbReference type="Proteomes" id="UP000199048"/>
    </source>
</evidence>
<evidence type="ECO:0000256" key="7">
    <source>
        <dbReference type="NCBIfam" id="TIGR00126"/>
    </source>
</evidence>
<dbReference type="EC" id="4.1.2.4" evidence="3 7"/>
<dbReference type="InterPro" id="IPR011343">
    <property type="entry name" value="DeoC"/>
</dbReference>
<dbReference type="Proteomes" id="UP000199048">
    <property type="component" value="Unassembled WGS sequence"/>
</dbReference>
<protein>
    <recommendedName>
        <fullName evidence="3 7">Deoxyribose-phosphate aldolase</fullName>
        <ecNumber evidence="3 7">4.1.2.4</ecNumber>
    </recommendedName>
</protein>
<organism evidence="8 9">
    <name type="scientific">Methylobacterium pseudosasicola</name>
    <dbReference type="NCBI Taxonomy" id="582667"/>
    <lineage>
        <taxon>Bacteria</taxon>
        <taxon>Pseudomonadati</taxon>
        <taxon>Pseudomonadota</taxon>
        <taxon>Alphaproteobacteria</taxon>
        <taxon>Hyphomicrobiales</taxon>
        <taxon>Methylobacteriaceae</taxon>
        <taxon>Methylobacterium</taxon>
    </lineage>
</organism>
<name>A0A1I4G5P7_9HYPH</name>
<dbReference type="GO" id="GO:0004139">
    <property type="term" value="F:deoxyribose-phosphate aldolase activity"/>
    <property type="evidence" value="ECO:0007669"/>
    <property type="project" value="UniProtKB-UniRule"/>
</dbReference>
<dbReference type="CDD" id="cd00959">
    <property type="entry name" value="DeoC"/>
    <property type="match status" value="1"/>
</dbReference>
<keyword evidence="5" id="KW-0704">Schiff base</keyword>
<dbReference type="SUPFAM" id="SSF51569">
    <property type="entry name" value="Aldolase"/>
    <property type="match status" value="1"/>
</dbReference>
<dbReference type="GO" id="GO:0016052">
    <property type="term" value="P:carbohydrate catabolic process"/>
    <property type="evidence" value="ECO:0007669"/>
    <property type="project" value="TreeGrafter"/>
</dbReference>
<dbReference type="SMART" id="SM01133">
    <property type="entry name" value="DeoC"/>
    <property type="match status" value="1"/>
</dbReference>
<evidence type="ECO:0000256" key="6">
    <source>
        <dbReference type="ARBA" id="ARBA00048791"/>
    </source>
</evidence>
<dbReference type="InterPro" id="IPR013785">
    <property type="entry name" value="Aldolase_TIM"/>
</dbReference>
<evidence type="ECO:0000313" key="8">
    <source>
        <dbReference type="EMBL" id="SFL24983.1"/>
    </source>
</evidence>
<evidence type="ECO:0000256" key="1">
    <source>
        <dbReference type="ARBA" id="ARBA00004816"/>
    </source>
</evidence>
<keyword evidence="4" id="KW-0456">Lyase</keyword>
<dbReference type="EMBL" id="FOTK01000002">
    <property type="protein sequence ID" value="SFL24983.1"/>
    <property type="molecule type" value="Genomic_DNA"/>
</dbReference>
<sequence>MDEPDAGAVARRALPLLDLTDLSETCTEPKIDALCRDARSGGVAAICVWPRFVTQGARVLKGSGIRVATVINFPAGGEDCARALDDTTEALRDGADEIDLVLPYRAFLRGDSDTARDMVEAVRDTSGSAVLKVILETGELAGPDAIRRASRLALEAGADFLKTSTGKSPVSATPEAAEVMLAEIRASGRSAGLKVSGGLRSVADVGAYLALADRIMGPDWVGPKTFRLGASSLFGALMQARES</sequence>
<keyword evidence="9" id="KW-1185">Reference proteome</keyword>
<dbReference type="GO" id="GO:0009264">
    <property type="term" value="P:deoxyribonucleotide catabolic process"/>
    <property type="evidence" value="ECO:0007669"/>
    <property type="project" value="UniProtKB-UniRule"/>
</dbReference>
<proteinExistence type="inferred from homology"/>
<evidence type="ECO:0000256" key="3">
    <source>
        <dbReference type="ARBA" id="ARBA00012515"/>
    </source>
</evidence>
<accession>A0A1I4G5P7</accession>
<dbReference type="InterPro" id="IPR002915">
    <property type="entry name" value="DeoC/FbaB/LacD_aldolase"/>
</dbReference>
<dbReference type="AlphaFoldDB" id="A0A1I4G5P7"/>
<evidence type="ECO:0000256" key="2">
    <source>
        <dbReference type="ARBA" id="ARBA00009473"/>
    </source>
</evidence>
<dbReference type="PIRSF" id="PIRSF001357">
    <property type="entry name" value="DeoC"/>
    <property type="match status" value="1"/>
</dbReference>
<comment type="catalytic activity">
    <reaction evidence="6">
        <text>2-deoxy-D-ribose 5-phosphate = D-glyceraldehyde 3-phosphate + acetaldehyde</text>
        <dbReference type="Rhea" id="RHEA:12821"/>
        <dbReference type="ChEBI" id="CHEBI:15343"/>
        <dbReference type="ChEBI" id="CHEBI:59776"/>
        <dbReference type="ChEBI" id="CHEBI:62877"/>
        <dbReference type="EC" id="4.1.2.4"/>
    </reaction>
</comment>
<dbReference type="STRING" id="582667.SAMN05192568_1002200"/>
<evidence type="ECO:0000256" key="4">
    <source>
        <dbReference type="ARBA" id="ARBA00023239"/>
    </source>
</evidence>
<dbReference type="RefSeq" id="WP_092037103.1">
    <property type="nucleotide sequence ID" value="NZ_FOTK01000002.1"/>
</dbReference>
<dbReference type="GO" id="GO:0005737">
    <property type="term" value="C:cytoplasm"/>
    <property type="evidence" value="ECO:0007669"/>
    <property type="project" value="InterPro"/>
</dbReference>
<evidence type="ECO:0000256" key="5">
    <source>
        <dbReference type="ARBA" id="ARBA00023270"/>
    </source>
</evidence>
<dbReference type="OrthoDB" id="6579831at2"/>
<comment type="similarity">
    <text evidence="2">Belongs to the DeoC/FbaB aldolase family. DeoC type 2 subfamily.</text>
</comment>
<dbReference type="NCBIfam" id="TIGR00126">
    <property type="entry name" value="deoC"/>
    <property type="match status" value="1"/>
</dbReference>
<dbReference type="PANTHER" id="PTHR10889">
    <property type="entry name" value="DEOXYRIBOSE-PHOSPHATE ALDOLASE"/>
    <property type="match status" value="1"/>
</dbReference>
<gene>
    <name evidence="8" type="ORF">SAMN05192568_1002200</name>
</gene>
<dbReference type="Gene3D" id="3.20.20.70">
    <property type="entry name" value="Aldolase class I"/>
    <property type="match status" value="1"/>
</dbReference>
<reference evidence="9" key="1">
    <citation type="submission" date="2016-10" db="EMBL/GenBank/DDBJ databases">
        <authorList>
            <person name="Varghese N."/>
            <person name="Submissions S."/>
        </authorList>
    </citation>
    <scope>NUCLEOTIDE SEQUENCE [LARGE SCALE GENOMIC DNA]</scope>
    <source>
        <strain evidence="9">BL36</strain>
    </source>
</reference>
<dbReference type="Pfam" id="PF01791">
    <property type="entry name" value="DeoC"/>
    <property type="match status" value="1"/>
</dbReference>
<comment type="pathway">
    <text evidence="1">Carbohydrate degradation; 2-deoxy-D-ribose 1-phosphate degradation; D-glyceraldehyde 3-phosphate and acetaldehyde from 2-deoxy-alpha-D-ribose 1-phosphate: step 2/2.</text>
</comment>